<dbReference type="EMBL" id="JBHTIS010001265">
    <property type="protein sequence ID" value="MFD1047817.1"/>
    <property type="molecule type" value="Genomic_DNA"/>
</dbReference>
<name>A0ABW3MCH4_9PSEU</name>
<evidence type="ECO:0000313" key="3">
    <source>
        <dbReference type="Proteomes" id="UP001597045"/>
    </source>
</evidence>
<dbReference type="InterPro" id="IPR029058">
    <property type="entry name" value="AB_hydrolase_fold"/>
</dbReference>
<keyword evidence="2" id="KW-0378">Hydrolase</keyword>
<dbReference type="Pfam" id="PF00561">
    <property type="entry name" value="Abhydrolase_1"/>
    <property type="match status" value="1"/>
</dbReference>
<proteinExistence type="predicted"/>
<dbReference type="InterPro" id="IPR000073">
    <property type="entry name" value="AB_hydrolase_1"/>
</dbReference>
<keyword evidence="3" id="KW-1185">Reference proteome</keyword>
<dbReference type="Gene3D" id="3.40.50.1820">
    <property type="entry name" value="alpha/beta hydrolase"/>
    <property type="match status" value="1"/>
</dbReference>
<evidence type="ECO:0000259" key="1">
    <source>
        <dbReference type="Pfam" id="PF00561"/>
    </source>
</evidence>
<dbReference type="GO" id="GO:0016787">
    <property type="term" value="F:hydrolase activity"/>
    <property type="evidence" value="ECO:0007669"/>
    <property type="project" value="UniProtKB-KW"/>
</dbReference>
<protein>
    <submittedName>
        <fullName evidence="2">Alpha/beta fold hydrolase</fullName>
    </submittedName>
</protein>
<accession>A0ABW3MCH4</accession>
<comment type="caution">
    <text evidence="2">The sequence shown here is derived from an EMBL/GenBank/DDBJ whole genome shotgun (WGS) entry which is preliminary data.</text>
</comment>
<organism evidence="2 3">
    <name type="scientific">Kibdelosporangium lantanae</name>
    <dbReference type="NCBI Taxonomy" id="1497396"/>
    <lineage>
        <taxon>Bacteria</taxon>
        <taxon>Bacillati</taxon>
        <taxon>Actinomycetota</taxon>
        <taxon>Actinomycetes</taxon>
        <taxon>Pseudonocardiales</taxon>
        <taxon>Pseudonocardiaceae</taxon>
        <taxon>Kibdelosporangium</taxon>
    </lineage>
</organism>
<feature type="non-terminal residue" evidence="2">
    <location>
        <position position="233"/>
    </location>
</feature>
<dbReference type="SUPFAM" id="SSF53474">
    <property type="entry name" value="alpha/beta-Hydrolases"/>
    <property type="match status" value="1"/>
</dbReference>
<gene>
    <name evidence="2" type="ORF">ACFQ1S_20895</name>
</gene>
<dbReference type="Proteomes" id="UP001597045">
    <property type="component" value="Unassembled WGS sequence"/>
</dbReference>
<reference evidence="3" key="1">
    <citation type="journal article" date="2019" name="Int. J. Syst. Evol. Microbiol.">
        <title>The Global Catalogue of Microorganisms (GCM) 10K type strain sequencing project: providing services to taxonomists for standard genome sequencing and annotation.</title>
        <authorList>
            <consortium name="The Broad Institute Genomics Platform"/>
            <consortium name="The Broad Institute Genome Sequencing Center for Infectious Disease"/>
            <person name="Wu L."/>
            <person name="Ma J."/>
        </authorList>
    </citation>
    <scope>NUCLEOTIDE SEQUENCE [LARGE SCALE GENOMIC DNA]</scope>
    <source>
        <strain evidence="3">JCM 31486</strain>
    </source>
</reference>
<sequence>MDTLGALAHHGGMLVERPELTVGLLTAISRTSGLEIELLARQPLDRRDPEQRKREIRQRALDDHRAIAEACQSDAVSPYITTWQTAYDMELMRILLGESTLNYLGYSYGSWLGAKYTSLFPASAGKVVLDSSVNWQGRLQADFEYFPVTDQRQLDDVFLPGLSRQFPDLVGTTPEAVKKTWEDVRNYYKSLGVSGDAYDAVFVGNGNTSSWLNAALVVVEGVQDMRGGAAQAA</sequence>
<feature type="domain" description="AB hydrolase-1" evidence="1">
    <location>
        <begin position="81"/>
        <end position="182"/>
    </location>
</feature>
<evidence type="ECO:0000313" key="2">
    <source>
        <dbReference type="EMBL" id="MFD1047817.1"/>
    </source>
</evidence>